<organism evidence="5 6">
    <name type="scientific">Halotalea alkalilenta</name>
    <dbReference type="NCBI Taxonomy" id="376489"/>
    <lineage>
        <taxon>Bacteria</taxon>
        <taxon>Pseudomonadati</taxon>
        <taxon>Pseudomonadota</taxon>
        <taxon>Gammaproteobacteria</taxon>
        <taxon>Oceanospirillales</taxon>
        <taxon>Halomonadaceae</taxon>
        <taxon>Halotalea</taxon>
    </lineage>
</organism>
<dbReference type="AlphaFoldDB" id="A0A172YK57"/>
<evidence type="ECO:0000256" key="3">
    <source>
        <dbReference type="SAM" id="SignalP"/>
    </source>
</evidence>
<dbReference type="InterPro" id="IPR001638">
    <property type="entry name" value="Solute-binding_3/MltF_N"/>
</dbReference>
<dbReference type="SMART" id="SM00062">
    <property type="entry name" value="PBPb"/>
    <property type="match status" value="1"/>
</dbReference>
<dbReference type="Proteomes" id="UP000077875">
    <property type="component" value="Chromosome"/>
</dbReference>
<dbReference type="KEGG" id="haa:A5892_07890"/>
<dbReference type="STRING" id="376489.A5892_07890"/>
<feature type="signal peptide" evidence="3">
    <location>
        <begin position="1"/>
        <end position="25"/>
    </location>
</feature>
<accession>A0A172YK57</accession>
<proteinExistence type="inferred from homology"/>
<gene>
    <name evidence="5" type="ORF">A5892_07890</name>
</gene>
<dbReference type="Gene3D" id="3.40.190.10">
    <property type="entry name" value="Periplasmic binding protein-like II"/>
    <property type="match status" value="2"/>
</dbReference>
<name>A0A172YK57_9GAMM</name>
<feature type="chain" id="PRO_5008004782" description="Solute-binding protein family 3/N-terminal domain-containing protein" evidence="3">
    <location>
        <begin position="26"/>
        <end position="259"/>
    </location>
</feature>
<comment type="similarity">
    <text evidence="1">Belongs to the bacterial solute-binding protein 3 family.</text>
</comment>
<dbReference type="Pfam" id="PF00497">
    <property type="entry name" value="SBP_bac_3"/>
    <property type="match status" value="1"/>
</dbReference>
<evidence type="ECO:0000313" key="5">
    <source>
        <dbReference type="EMBL" id="ANF59556.1"/>
    </source>
</evidence>
<evidence type="ECO:0000256" key="1">
    <source>
        <dbReference type="ARBA" id="ARBA00010333"/>
    </source>
</evidence>
<dbReference type="PANTHER" id="PTHR35936">
    <property type="entry name" value="MEMBRANE-BOUND LYTIC MUREIN TRANSGLYCOSYLASE F"/>
    <property type="match status" value="1"/>
</dbReference>
<feature type="domain" description="Solute-binding protein family 3/N-terminal" evidence="4">
    <location>
        <begin position="28"/>
        <end position="252"/>
    </location>
</feature>
<keyword evidence="2 3" id="KW-0732">Signal</keyword>
<evidence type="ECO:0000313" key="6">
    <source>
        <dbReference type="Proteomes" id="UP000077875"/>
    </source>
</evidence>
<sequence>MSIVKRPLCLITFSLAALLSARALAEPPLKIAVDVPYAPFQLQHADGSFDGFEVELVNAICTEMQRRCEWVKQPWDGIIPGLLSRKYDIIASALSVTEERARQVRFAEAYYVVPSSWVAPADRMLDPNDDLSGRTIGVQRSTIQDDYVTRTHPQADIRRYPDASALAADMSAGRLDLAFITTPLAQEVFVDQGGYRLVGEPIREPREIFGDGIAAAFRPRDEALVERFDRALHQVVANGTYEELMERYFDYDVRPDGLR</sequence>
<dbReference type="SUPFAM" id="SSF53850">
    <property type="entry name" value="Periplasmic binding protein-like II"/>
    <property type="match status" value="1"/>
</dbReference>
<keyword evidence="6" id="KW-1185">Reference proteome</keyword>
<evidence type="ECO:0000259" key="4">
    <source>
        <dbReference type="SMART" id="SM00062"/>
    </source>
</evidence>
<protein>
    <recommendedName>
        <fullName evidence="4">Solute-binding protein family 3/N-terminal domain-containing protein</fullName>
    </recommendedName>
</protein>
<reference evidence="5 6" key="1">
    <citation type="submission" date="2016-04" db="EMBL/GenBank/DDBJ databases">
        <title>Complete Genome Sequence of Halotalea alkalilenta IHB B 13600.</title>
        <authorList>
            <person name="Swarnkar M.K."/>
            <person name="Sharma A."/>
            <person name="Kaushal K."/>
            <person name="Soni R."/>
            <person name="Rana S."/>
            <person name="Singh A.K."/>
            <person name="Gulati A."/>
        </authorList>
    </citation>
    <scope>NUCLEOTIDE SEQUENCE [LARGE SCALE GENOMIC DNA]</scope>
    <source>
        <strain evidence="5 6">IHB B 13600</strain>
    </source>
</reference>
<dbReference type="EMBL" id="CP015243">
    <property type="protein sequence ID" value="ANF59556.1"/>
    <property type="molecule type" value="Genomic_DNA"/>
</dbReference>
<evidence type="ECO:0000256" key="2">
    <source>
        <dbReference type="ARBA" id="ARBA00022729"/>
    </source>
</evidence>
<dbReference type="PANTHER" id="PTHR35936:SF19">
    <property type="entry name" value="AMINO-ACID-BINDING PROTEIN YXEM-RELATED"/>
    <property type="match status" value="1"/>
</dbReference>